<dbReference type="PIRSF" id="PIRSF028937">
    <property type="entry name" value="Lg_Ch_AO"/>
    <property type="match status" value="1"/>
</dbReference>
<dbReference type="InterPro" id="IPR007867">
    <property type="entry name" value="GMC_OxRtase_C"/>
</dbReference>
<evidence type="ECO:0000256" key="4">
    <source>
        <dbReference type="ARBA" id="ARBA00010790"/>
    </source>
</evidence>
<evidence type="ECO:0000256" key="2">
    <source>
        <dbReference type="ARBA" id="ARBA00003842"/>
    </source>
</evidence>
<feature type="active site" description="Proton acceptor" evidence="13">
    <location>
        <position position="634"/>
    </location>
</feature>
<dbReference type="AlphaFoldDB" id="A0AB34JUG5"/>
<dbReference type="InterPro" id="IPR036188">
    <property type="entry name" value="FAD/NAD-bd_sf"/>
</dbReference>
<protein>
    <recommendedName>
        <fullName evidence="5 12">Long-chain-alcohol oxidase</fullName>
        <ecNumber evidence="5 12">1.1.3.20</ecNumber>
    </recommendedName>
</protein>
<keyword evidence="9 14" id="KW-1133">Transmembrane helix</keyword>
<evidence type="ECO:0000256" key="1">
    <source>
        <dbReference type="ARBA" id="ARBA00000920"/>
    </source>
</evidence>
<sequence length="752" mass="80075">MADVLSALVDTFLPGGATVAADFSTRATESLSEVLASSAITDAERREFCLLQHLLRTGWGTSLIFLTATPFTPFTRLAAPDRERMLLRLASSPIALHRKTFNSLKRLTLSVALSFRHPDTGHNPLAEAFGYPGGLTTPRGGQIMHTAQHVPPFSVDFRHHLHSLPPPHGDGQPAVIDVDVVIVGSGCGGSVSAAILAKAGFSVLVLEKGPFVPPEEVSGEELDAFSRLYEKSGLLTTSDGAMSILAGACLGGGSTINWACCIPLPAAVRNEWADKWQLPQFATPSGAEELPSDFDASLLAVMERIGATTEGVVHNANNRALIDGCERLGYEWRTTAQNLKDTSSPAAGWTCFGEKTANKQGALATYLADAVLSGATLLERCYVTRVTSVGKDGDRRVSGVMARLEGGRHIQVNARTVVLAAGALHSPGVLRRSGIDLPCIGKHLRVHPVTGCLAVFDDRKIAMYEAAPMTVVSDVAAAGPKADYYGAKIECPSTHTGLMAAAFPWRGAAEFEPLMRQCNNIAAAIVLQRDGGGGGAGGAVGMMPDNETPRVDYRLSTADEESMLDAQEHVIRCWVAAGCSAVSTLQMGVAVHHVAPEWRGKAAKTDGNEALEAYIRQTRAYGLPPNGAGLFSAHQMGTCRMGTSPATSVVDEDGEVWGVSGLLVADDSTFPTASGANPMVTTLAMAHMISTRLALRLADTTDARAKREQKRNAVCRQFFRRQRIRSMSIFVIMASFGIALAAWATFFFNQYL</sequence>
<evidence type="ECO:0000256" key="14">
    <source>
        <dbReference type="SAM" id="Phobius"/>
    </source>
</evidence>
<feature type="domain" description="Glucose-methanol-choline oxidoreductase N-terminal" evidence="15">
    <location>
        <begin position="226"/>
        <end position="449"/>
    </location>
</feature>
<feature type="transmembrane region" description="Helical" evidence="14">
    <location>
        <begin position="727"/>
        <end position="748"/>
    </location>
</feature>
<dbReference type="EC" id="1.1.3.20" evidence="5 12"/>
<dbReference type="Pfam" id="PF00732">
    <property type="entry name" value="GMC_oxred_N"/>
    <property type="match status" value="1"/>
</dbReference>
<keyword evidence="6" id="KW-0285">Flavoprotein</keyword>
<evidence type="ECO:0000259" key="16">
    <source>
        <dbReference type="Pfam" id="PF05199"/>
    </source>
</evidence>
<evidence type="ECO:0000313" key="18">
    <source>
        <dbReference type="Proteomes" id="UP001515480"/>
    </source>
</evidence>
<keyword evidence="8" id="KW-0274">FAD</keyword>
<evidence type="ECO:0000256" key="5">
    <source>
        <dbReference type="ARBA" id="ARBA00013125"/>
    </source>
</evidence>
<keyword evidence="11 14" id="KW-0472">Membrane</keyword>
<dbReference type="InterPro" id="IPR000172">
    <property type="entry name" value="GMC_OxRdtase_N"/>
</dbReference>
<feature type="domain" description="Glucose-methanol-choline oxidoreductase C-terminal" evidence="16">
    <location>
        <begin position="548"/>
        <end position="686"/>
    </location>
</feature>
<keyword evidence="18" id="KW-1185">Reference proteome</keyword>
<evidence type="ECO:0000256" key="11">
    <source>
        <dbReference type="ARBA" id="ARBA00023136"/>
    </source>
</evidence>
<organism evidence="17 18">
    <name type="scientific">Prymnesium parvum</name>
    <name type="common">Toxic golden alga</name>
    <dbReference type="NCBI Taxonomy" id="97485"/>
    <lineage>
        <taxon>Eukaryota</taxon>
        <taxon>Haptista</taxon>
        <taxon>Haptophyta</taxon>
        <taxon>Prymnesiophyceae</taxon>
        <taxon>Prymnesiales</taxon>
        <taxon>Prymnesiaceae</taxon>
        <taxon>Prymnesium</taxon>
    </lineage>
</organism>
<dbReference type="PANTHER" id="PTHR46056:SF12">
    <property type="entry name" value="LONG-CHAIN-ALCOHOL OXIDASE"/>
    <property type="match status" value="1"/>
</dbReference>
<proteinExistence type="inferred from homology"/>
<dbReference type="SUPFAM" id="SSF51905">
    <property type="entry name" value="FAD/NAD(P)-binding domain"/>
    <property type="match status" value="1"/>
</dbReference>
<reference evidence="17 18" key="1">
    <citation type="journal article" date="2024" name="Science">
        <title>Giant polyketide synthase enzymes in the biosynthesis of giant marine polyether toxins.</title>
        <authorList>
            <person name="Fallon T.R."/>
            <person name="Shende V.V."/>
            <person name="Wierzbicki I.H."/>
            <person name="Pendleton A.L."/>
            <person name="Watervoot N.F."/>
            <person name="Auber R.P."/>
            <person name="Gonzalez D.J."/>
            <person name="Wisecaver J.H."/>
            <person name="Moore B.S."/>
        </authorList>
    </citation>
    <scope>NUCLEOTIDE SEQUENCE [LARGE SCALE GENOMIC DNA]</scope>
    <source>
        <strain evidence="17 18">12B1</strain>
    </source>
</reference>
<dbReference type="GO" id="GO:0016020">
    <property type="term" value="C:membrane"/>
    <property type="evidence" value="ECO:0007669"/>
    <property type="project" value="UniProtKB-SubCell"/>
</dbReference>
<evidence type="ECO:0000256" key="8">
    <source>
        <dbReference type="ARBA" id="ARBA00022827"/>
    </source>
</evidence>
<evidence type="ECO:0000256" key="3">
    <source>
        <dbReference type="ARBA" id="ARBA00004370"/>
    </source>
</evidence>
<evidence type="ECO:0000256" key="7">
    <source>
        <dbReference type="ARBA" id="ARBA00022692"/>
    </source>
</evidence>
<keyword evidence="7 14" id="KW-0812">Transmembrane</keyword>
<comment type="catalytic activity">
    <reaction evidence="1 12">
        <text>a long-chain primary fatty alcohol + O2 = a long-chain fatty aldehyde + H2O2</text>
        <dbReference type="Rhea" id="RHEA:22756"/>
        <dbReference type="ChEBI" id="CHEBI:15379"/>
        <dbReference type="ChEBI" id="CHEBI:16240"/>
        <dbReference type="ChEBI" id="CHEBI:17176"/>
        <dbReference type="ChEBI" id="CHEBI:77396"/>
        <dbReference type="EC" id="1.1.3.20"/>
    </reaction>
</comment>
<name>A0AB34JUG5_PRYPA</name>
<evidence type="ECO:0000256" key="10">
    <source>
        <dbReference type="ARBA" id="ARBA00023002"/>
    </source>
</evidence>
<keyword evidence="10 12" id="KW-0560">Oxidoreductase</keyword>
<dbReference type="Pfam" id="PF05199">
    <property type="entry name" value="GMC_oxred_C"/>
    <property type="match status" value="1"/>
</dbReference>
<comment type="subcellular location">
    <subcellularLocation>
        <location evidence="3">Membrane</location>
    </subcellularLocation>
</comment>
<dbReference type="Proteomes" id="UP001515480">
    <property type="component" value="Unassembled WGS sequence"/>
</dbReference>
<accession>A0AB34JUG5</accession>
<dbReference type="GO" id="GO:0050660">
    <property type="term" value="F:flavin adenine dinucleotide binding"/>
    <property type="evidence" value="ECO:0007669"/>
    <property type="project" value="InterPro"/>
</dbReference>
<comment type="function">
    <text evidence="2">Long-chain fatty alcohol oxidase involved in the omega-oxidation pathway of lipid degradation.</text>
</comment>
<evidence type="ECO:0000313" key="17">
    <source>
        <dbReference type="EMBL" id="KAL1524311.1"/>
    </source>
</evidence>
<dbReference type="Pfam" id="PF13450">
    <property type="entry name" value="NAD_binding_8"/>
    <property type="match status" value="1"/>
</dbReference>
<dbReference type="EMBL" id="JBGBPQ010000005">
    <property type="protein sequence ID" value="KAL1524311.1"/>
    <property type="molecule type" value="Genomic_DNA"/>
</dbReference>
<evidence type="ECO:0000259" key="15">
    <source>
        <dbReference type="Pfam" id="PF00732"/>
    </source>
</evidence>
<gene>
    <name evidence="17" type="ORF">AB1Y20_019212</name>
</gene>
<comment type="caution">
    <text evidence="17">The sequence shown here is derived from an EMBL/GenBank/DDBJ whole genome shotgun (WGS) entry which is preliminary data.</text>
</comment>
<comment type="similarity">
    <text evidence="4 12">Belongs to the GMC oxidoreductase family.</text>
</comment>
<evidence type="ECO:0000256" key="13">
    <source>
        <dbReference type="PIRSR" id="PIRSR028937-1"/>
    </source>
</evidence>
<dbReference type="GO" id="GO:0046577">
    <property type="term" value="F:long-chain-alcohol oxidase activity"/>
    <property type="evidence" value="ECO:0007669"/>
    <property type="project" value="UniProtKB-EC"/>
</dbReference>
<evidence type="ECO:0000256" key="12">
    <source>
        <dbReference type="PIRNR" id="PIRNR028937"/>
    </source>
</evidence>
<evidence type="ECO:0000256" key="6">
    <source>
        <dbReference type="ARBA" id="ARBA00022630"/>
    </source>
</evidence>
<dbReference type="Gene3D" id="3.50.50.60">
    <property type="entry name" value="FAD/NAD(P)-binding domain"/>
    <property type="match status" value="2"/>
</dbReference>
<evidence type="ECO:0000256" key="9">
    <source>
        <dbReference type="ARBA" id="ARBA00022989"/>
    </source>
</evidence>
<dbReference type="PANTHER" id="PTHR46056">
    <property type="entry name" value="LONG-CHAIN-ALCOHOL OXIDASE"/>
    <property type="match status" value="1"/>
</dbReference>
<dbReference type="InterPro" id="IPR012400">
    <property type="entry name" value="Long_Oxdase"/>
</dbReference>